<dbReference type="EMBL" id="JBHTIF010000002">
    <property type="protein sequence ID" value="MFD0726640.1"/>
    <property type="molecule type" value="Genomic_DNA"/>
</dbReference>
<evidence type="ECO:0000313" key="4">
    <source>
        <dbReference type="Proteomes" id="UP001597110"/>
    </source>
</evidence>
<evidence type="ECO:0000313" key="3">
    <source>
        <dbReference type="EMBL" id="MFD0726640.1"/>
    </source>
</evidence>
<evidence type="ECO:0000259" key="2">
    <source>
        <dbReference type="SMART" id="SM00458"/>
    </source>
</evidence>
<proteinExistence type="predicted"/>
<keyword evidence="4" id="KW-1185">Reference proteome</keyword>
<feature type="signal peptide" evidence="1">
    <location>
        <begin position="1"/>
        <end position="31"/>
    </location>
</feature>
<dbReference type="Pfam" id="PF00652">
    <property type="entry name" value="Ricin_B_lectin"/>
    <property type="match status" value="1"/>
</dbReference>
<protein>
    <submittedName>
        <fullName evidence="3">RICIN domain-containing protein</fullName>
    </submittedName>
</protein>
<keyword evidence="1" id="KW-0732">Signal</keyword>
<dbReference type="Gene3D" id="2.80.10.50">
    <property type="match status" value="2"/>
</dbReference>
<gene>
    <name evidence="3" type="ORF">ACFQ0E_13645</name>
</gene>
<feature type="domain" description="Ricin B lectin" evidence="2">
    <location>
        <begin position="184"/>
        <end position="310"/>
    </location>
</feature>
<sequence length="310" mass="33677">MKTMTTSRVPAATTIILQAACALLLASMADAAHADARVFFTQMVVNDCNEIGTCDWKLSCGLGNQQETEFFSMAEANTNETVTINRALSQREFPPLTVSCTVMEHDGGIGAEWEHVGAGSVVVRTTGDHLLRLNQHRDEGDVTVRFTVEDIGSTGQPLTRAADRVQRSTSQAPRDIGGVVRRMRDRNIRSGAGKCLDVHAPDQHNNGGHVQVWDCNGSQQQVWRFQDGAILSGAGKCLDVHAPDQNSNGARVQVWDCNGSLQQTWTLQGDVIRSGAGLCLDVHAPDQDKNGGRVQVWACNGSRQQTWSLQ</sequence>
<feature type="chain" id="PRO_5047383204" evidence="1">
    <location>
        <begin position="32"/>
        <end position="310"/>
    </location>
</feature>
<accession>A0ABW2YE80</accession>
<reference evidence="4" key="1">
    <citation type="journal article" date="2019" name="Int. J. Syst. Evol. Microbiol.">
        <title>The Global Catalogue of Microorganisms (GCM) 10K type strain sequencing project: providing services to taxonomists for standard genome sequencing and annotation.</title>
        <authorList>
            <consortium name="The Broad Institute Genomics Platform"/>
            <consortium name="The Broad Institute Genome Sequencing Center for Infectious Disease"/>
            <person name="Wu L."/>
            <person name="Ma J."/>
        </authorList>
    </citation>
    <scope>NUCLEOTIDE SEQUENCE [LARGE SCALE GENOMIC DNA]</scope>
    <source>
        <strain evidence="4">CCUG 55585</strain>
    </source>
</reference>
<organism evidence="3 4">
    <name type="scientific">Lysobacter brunescens</name>
    <dbReference type="NCBI Taxonomy" id="262323"/>
    <lineage>
        <taxon>Bacteria</taxon>
        <taxon>Pseudomonadati</taxon>
        <taxon>Pseudomonadota</taxon>
        <taxon>Gammaproteobacteria</taxon>
        <taxon>Lysobacterales</taxon>
        <taxon>Lysobacteraceae</taxon>
        <taxon>Lysobacter</taxon>
    </lineage>
</organism>
<evidence type="ECO:0000256" key="1">
    <source>
        <dbReference type="SAM" id="SignalP"/>
    </source>
</evidence>
<comment type="caution">
    <text evidence="3">The sequence shown here is derived from an EMBL/GenBank/DDBJ whole genome shotgun (WGS) entry which is preliminary data.</text>
</comment>
<dbReference type="SMART" id="SM00458">
    <property type="entry name" value="RICIN"/>
    <property type="match status" value="1"/>
</dbReference>
<name>A0ABW2YE80_9GAMM</name>
<dbReference type="InterPro" id="IPR035992">
    <property type="entry name" value="Ricin_B-like_lectins"/>
</dbReference>
<dbReference type="Proteomes" id="UP001597110">
    <property type="component" value="Unassembled WGS sequence"/>
</dbReference>
<dbReference type="SUPFAM" id="SSF50370">
    <property type="entry name" value="Ricin B-like lectins"/>
    <property type="match status" value="1"/>
</dbReference>
<dbReference type="CDD" id="cd00161">
    <property type="entry name" value="beta-trefoil_Ricin-like"/>
    <property type="match status" value="1"/>
</dbReference>
<dbReference type="InterPro" id="IPR000772">
    <property type="entry name" value="Ricin_B_lectin"/>
</dbReference>
<dbReference type="PROSITE" id="PS50231">
    <property type="entry name" value="RICIN_B_LECTIN"/>
    <property type="match status" value="1"/>
</dbReference>